<dbReference type="RefSeq" id="WP_375356758.1">
    <property type="nucleotide sequence ID" value="NZ_JBHHMI010000017.1"/>
</dbReference>
<dbReference type="InterPro" id="IPR006141">
    <property type="entry name" value="Intein_N"/>
</dbReference>
<evidence type="ECO:0000259" key="2">
    <source>
        <dbReference type="SMART" id="SM00306"/>
    </source>
</evidence>
<dbReference type="PANTHER" id="PTHR32305:SF15">
    <property type="entry name" value="PROTEIN RHSA-RELATED"/>
    <property type="match status" value="1"/>
</dbReference>
<dbReference type="PROSITE" id="PS50818">
    <property type="entry name" value="INTEIN_C_TER"/>
    <property type="match status" value="1"/>
</dbReference>
<reference evidence="3 4" key="1">
    <citation type="submission" date="2024-09" db="EMBL/GenBank/DDBJ databases">
        <title>Paenibacillus zeirhizospherea sp. nov., isolated from surface of the maize (Zea mays) roots in a horticulture field, Hungary.</title>
        <authorList>
            <person name="Marton D."/>
            <person name="Farkas M."/>
            <person name="Bedics A."/>
            <person name="Toth E."/>
            <person name="Tancsics A."/>
            <person name="Boka K."/>
            <person name="Maroti G."/>
            <person name="Kriszt B."/>
            <person name="Cserhati M."/>
        </authorList>
    </citation>
    <scope>NUCLEOTIDE SEQUENCE [LARGE SCALE GENOMIC DNA]</scope>
    <source>
        <strain evidence="3 4">KCTC 33519</strain>
    </source>
</reference>
<feature type="domain" description="Hint" evidence="2">
    <location>
        <begin position="266"/>
        <end position="360"/>
    </location>
</feature>
<protein>
    <submittedName>
        <fullName evidence="3">Polymorphic toxin-type HINT domain-containing protein</fullName>
    </submittedName>
</protein>
<dbReference type="CDD" id="cd00081">
    <property type="entry name" value="Hint"/>
    <property type="match status" value="1"/>
</dbReference>
<dbReference type="InterPro" id="IPR022385">
    <property type="entry name" value="Rhs_assc_core"/>
</dbReference>
<dbReference type="PROSITE" id="PS50817">
    <property type="entry name" value="INTEIN_N_TER"/>
    <property type="match status" value="1"/>
</dbReference>
<dbReference type="SUPFAM" id="SSF51294">
    <property type="entry name" value="Hedgehog/intein (Hint) domain"/>
    <property type="match status" value="1"/>
</dbReference>
<dbReference type="EMBL" id="JBHHMI010000017">
    <property type="protein sequence ID" value="MFB5268537.1"/>
    <property type="molecule type" value="Genomic_DNA"/>
</dbReference>
<name>A0ABV5AWE6_9BACL</name>
<dbReference type="InterPro" id="IPR036844">
    <property type="entry name" value="Hint_dom_sf"/>
</dbReference>
<keyword evidence="4" id="KW-1185">Reference proteome</keyword>
<comment type="caution">
    <text evidence="3">The sequence shown here is derived from an EMBL/GenBank/DDBJ whole genome shotgun (WGS) entry which is preliminary data.</text>
</comment>
<keyword evidence="1" id="KW-0677">Repeat</keyword>
<accession>A0ABV5AWE6</accession>
<dbReference type="InterPro" id="IPR056823">
    <property type="entry name" value="TEN-like_YD-shell"/>
</dbReference>
<dbReference type="PANTHER" id="PTHR32305">
    <property type="match status" value="1"/>
</dbReference>
<dbReference type="Pfam" id="PF07591">
    <property type="entry name" value="PT-HINT"/>
    <property type="match status" value="1"/>
</dbReference>
<dbReference type="SMART" id="SM00306">
    <property type="entry name" value="HintN"/>
    <property type="match status" value="1"/>
</dbReference>
<dbReference type="Pfam" id="PF25023">
    <property type="entry name" value="TEN_YD-shell"/>
    <property type="match status" value="1"/>
</dbReference>
<dbReference type="InterPro" id="IPR030934">
    <property type="entry name" value="Intein_C"/>
</dbReference>
<proteinExistence type="predicted"/>
<evidence type="ECO:0000313" key="4">
    <source>
        <dbReference type="Proteomes" id="UP001580346"/>
    </source>
</evidence>
<dbReference type="Gene3D" id="2.170.16.10">
    <property type="entry name" value="Hedgehog/Intein (Hint) domain"/>
    <property type="match status" value="1"/>
</dbReference>
<dbReference type="InterPro" id="IPR050708">
    <property type="entry name" value="T6SS_VgrG/RHS"/>
</dbReference>
<dbReference type="Gene3D" id="2.180.10.10">
    <property type="entry name" value="RHS repeat-associated core"/>
    <property type="match status" value="1"/>
</dbReference>
<dbReference type="NCBIfam" id="TIGR03696">
    <property type="entry name" value="Rhs_assc_core"/>
    <property type="match status" value="1"/>
</dbReference>
<gene>
    <name evidence="3" type="ORF">ACE41H_17380</name>
</gene>
<dbReference type="InterPro" id="IPR003587">
    <property type="entry name" value="Hint_dom_N"/>
</dbReference>
<evidence type="ECO:0000313" key="3">
    <source>
        <dbReference type="EMBL" id="MFB5268537.1"/>
    </source>
</evidence>
<dbReference type="Proteomes" id="UP001580346">
    <property type="component" value="Unassembled WGS sequence"/>
</dbReference>
<evidence type="ECO:0000256" key="1">
    <source>
        <dbReference type="ARBA" id="ARBA00022737"/>
    </source>
</evidence>
<sequence length="477" mass="53046">MYERTADGKTIRYYYDEEAKLMAEADVTGGTPTLTYVYIYDLSGQIWARQDKATGALQYYQLNGHGDVVGLNDSEGNVLNSYSYDIWGGPLTEQETVPNVLRYSGEYWDDTTGLQYLRARWYDPGVGRFMGEDTYQGEVTDPLSLNLYTCVGNNPLIYTDPSGHRQEMGAGWGGFAGNAYSATDPWKDWSGPVGSVANFLILDDVNTLRDPNSSGLAKGLATAGFLPIGKVIKGGKLILTLKNKAGKVVEKEFKLVDDALNYAKNCNCFIAGTKVQTDEGEKPIEEIEVGDKVLAKDNETGEVAYKEVEWLFQRDVEETYNIPVGGEVITTTDEHPFWIVSKDWVEAKKLAVGDVLTTSDGKELAIEKIEVKQEHATVYNFKVKDFHTYFVSNLGIWTHNACGVAPHVVVNALSNFQSSQMKFGSNTFLLDKSGMKHILERHHPNYWDGSVKAQQTFFDASMSIEDITSVIKLVIPK</sequence>
<organism evidence="3 4">
    <name type="scientific">Paenibacillus enshidis</name>
    <dbReference type="NCBI Taxonomy" id="1458439"/>
    <lineage>
        <taxon>Bacteria</taxon>
        <taxon>Bacillati</taxon>
        <taxon>Bacillota</taxon>
        <taxon>Bacilli</taxon>
        <taxon>Bacillales</taxon>
        <taxon>Paenibacillaceae</taxon>
        <taxon>Paenibacillus</taxon>
    </lineage>
</organism>